<feature type="domain" description="Bacterial SCP orthologue" evidence="1">
    <location>
        <begin position="7"/>
        <end position="95"/>
    </location>
</feature>
<accession>A0A6J7RV85</accession>
<dbReference type="Gene3D" id="3.30.1050.40">
    <property type="match status" value="1"/>
</dbReference>
<name>A0A6J7RV85_9ZZZZ</name>
<dbReference type="EMBL" id="CAEZZI010000049">
    <property type="protein sequence ID" value="CAB4755451.1"/>
    <property type="molecule type" value="Genomic_DNA"/>
</dbReference>
<dbReference type="InterPro" id="IPR041629">
    <property type="entry name" value="SCP_3"/>
</dbReference>
<evidence type="ECO:0000313" key="2">
    <source>
        <dbReference type="EMBL" id="CAB4755451.1"/>
    </source>
</evidence>
<evidence type="ECO:0000313" key="4">
    <source>
        <dbReference type="EMBL" id="CAB4885378.1"/>
    </source>
</evidence>
<dbReference type="AlphaFoldDB" id="A0A6J7RV85"/>
<evidence type="ECO:0000313" key="3">
    <source>
        <dbReference type="EMBL" id="CAB4809589.1"/>
    </source>
</evidence>
<dbReference type="EMBL" id="CAFBPV010000086">
    <property type="protein sequence ID" value="CAB5032735.1"/>
    <property type="molecule type" value="Genomic_DNA"/>
</dbReference>
<protein>
    <submittedName>
        <fullName evidence="5">Unannotated protein</fullName>
    </submittedName>
</protein>
<evidence type="ECO:0000313" key="5">
    <source>
        <dbReference type="EMBL" id="CAB5032735.1"/>
    </source>
</evidence>
<proteinExistence type="predicted"/>
<organism evidence="5">
    <name type="scientific">freshwater metagenome</name>
    <dbReference type="NCBI Taxonomy" id="449393"/>
    <lineage>
        <taxon>unclassified sequences</taxon>
        <taxon>metagenomes</taxon>
        <taxon>ecological metagenomes</taxon>
    </lineage>
</organism>
<dbReference type="Pfam" id="PF17844">
    <property type="entry name" value="SCP_3"/>
    <property type="match status" value="1"/>
</dbReference>
<gene>
    <name evidence="2" type="ORF">UFOPK2842_00634</name>
    <name evidence="3" type="ORF">UFOPK3124_00295</name>
    <name evidence="4" type="ORF">UFOPK3480_00904</name>
    <name evidence="5" type="ORF">UFOPK4165_00860</name>
</gene>
<dbReference type="EMBL" id="CAFAAY010000011">
    <property type="protein sequence ID" value="CAB4809589.1"/>
    <property type="molecule type" value="Genomic_DNA"/>
</dbReference>
<reference evidence="5" key="1">
    <citation type="submission" date="2020-05" db="EMBL/GenBank/DDBJ databases">
        <authorList>
            <person name="Chiriac C."/>
            <person name="Salcher M."/>
            <person name="Ghai R."/>
            <person name="Kavagutti S V."/>
        </authorList>
    </citation>
    <scope>NUCLEOTIDE SEQUENCE</scope>
</reference>
<evidence type="ECO:0000259" key="1">
    <source>
        <dbReference type="Pfam" id="PF17844"/>
    </source>
</evidence>
<dbReference type="EMBL" id="CAFBLY010000082">
    <property type="protein sequence ID" value="CAB4885378.1"/>
    <property type="molecule type" value="Genomic_DNA"/>
</dbReference>
<sequence length="99" mass="10591">MSRDPQIMSDVKTTLALLESKAPGRAIEVRIPPYAAIQCGEGPTHTRGTPPNVIEMKADTWLALAHGLTTWDAEISSGSINASGARADLSMYLPLTDKN</sequence>